<dbReference type="PANTHER" id="PTHR11358:SF26">
    <property type="entry name" value="GUANIDINO ACID HYDROLASE, MITOCHONDRIAL"/>
    <property type="match status" value="1"/>
</dbReference>
<evidence type="ECO:0000256" key="1">
    <source>
        <dbReference type="ARBA" id="ARBA00005098"/>
    </source>
</evidence>
<dbReference type="Proteomes" id="UP000657918">
    <property type="component" value="Unassembled WGS sequence"/>
</dbReference>
<evidence type="ECO:0000256" key="7">
    <source>
        <dbReference type="ARBA" id="ARBA00023211"/>
    </source>
</evidence>
<keyword evidence="5 9" id="KW-0479">Metal-binding</keyword>
<dbReference type="InterPro" id="IPR006035">
    <property type="entry name" value="Ureohydrolase"/>
</dbReference>
<comment type="pathway">
    <text evidence="1">Nitrogen metabolism; urea cycle; L-ornithine and urea from L-arginine: step 1/1.</text>
</comment>
<dbReference type="PANTHER" id="PTHR11358">
    <property type="entry name" value="ARGINASE/AGMATINASE"/>
    <property type="match status" value="1"/>
</dbReference>
<dbReference type="FunFam" id="3.40.800.10:FF:000007">
    <property type="entry name" value="Arginase 1, mitochondrial"/>
    <property type="match status" value="1"/>
</dbReference>
<name>A0A835JFP8_9ROSI</name>
<reference evidence="11 12" key="1">
    <citation type="submission" date="2020-10" db="EMBL/GenBank/DDBJ databases">
        <title>Plant Genome Project.</title>
        <authorList>
            <person name="Zhang R.-G."/>
        </authorList>
    </citation>
    <scope>NUCLEOTIDE SEQUENCE [LARGE SCALE GENOMIC DNA]</scope>
    <source>
        <strain evidence="11">FAFU-HL-1</strain>
        <tissue evidence="11">Leaf</tissue>
    </source>
</reference>
<dbReference type="GO" id="GO:0046872">
    <property type="term" value="F:metal ion binding"/>
    <property type="evidence" value="ECO:0007669"/>
    <property type="project" value="UniProtKB-KW"/>
</dbReference>
<dbReference type="PROSITE" id="PS01053">
    <property type="entry name" value="ARGINASE_1"/>
    <property type="match status" value="1"/>
</dbReference>
<keyword evidence="7 9" id="KW-0464">Manganese</keyword>
<evidence type="ECO:0000256" key="2">
    <source>
        <dbReference type="ARBA" id="ARBA00009227"/>
    </source>
</evidence>
<evidence type="ECO:0000256" key="8">
    <source>
        <dbReference type="ARBA" id="ARBA00047391"/>
    </source>
</evidence>
<proteinExistence type="inferred from homology"/>
<evidence type="ECO:0000256" key="4">
    <source>
        <dbReference type="ARBA" id="ARBA00022503"/>
    </source>
</evidence>
<dbReference type="Pfam" id="PF00491">
    <property type="entry name" value="Arginase"/>
    <property type="match status" value="2"/>
</dbReference>
<feature type="binding site" evidence="9">
    <location>
        <position position="178"/>
    </location>
    <ligand>
        <name>Mn(2+)</name>
        <dbReference type="ChEBI" id="CHEBI:29035"/>
        <label>1</label>
    </ligand>
</feature>
<dbReference type="PROSITE" id="PS51409">
    <property type="entry name" value="ARGINASE_2"/>
    <property type="match status" value="1"/>
</dbReference>
<organism evidence="11 12">
    <name type="scientific">Salix dunnii</name>
    <dbReference type="NCBI Taxonomy" id="1413687"/>
    <lineage>
        <taxon>Eukaryota</taxon>
        <taxon>Viridiplantae</taxon>
        <taxon>Streptophyta</taxon>
        <taxon>Embryophyta</taxon>
        <taxon>Tracheophyta</taxon>
        <taxon>Spermatophyta</taxon>
        <taxon>Magnoliopsida</taxon>
        <taxon>eudicotyledons</taxon>
        <taxon>Gunneridae</taxon>
        <taxon>Pentapetalae</taxon>
        <taxon>rosids</taxon>
        <taxon>fabids</taxon>
        <taxon>Malpighiales</taxon>
        <taxon>Salicaceae</taxon>
        <taxon>Saliceae</taxon>
        <taxon>Salix</taxon>
    </lineage>
</organism>
<feature type="binding site" evidence="9">
    <location>
        <position position="152"/>
    </location>
    <ligand>
        <name>Mn(2+)</name>
        <dbReference type="ChEBI" id="CHEBI:29035"/>
        <label>1</label>
    </ligand>
</feature>
<dbReference type="InterPro" id="IPR023696">
    <property type="entry name" value="Ureohydrolase_dom_sf"/>
</dbReference>
<dbReference type="CDD" id="cd11593">
    <property type="entry name" value="Agmatinase-like_2"/>
    <property type="match status" value="1"/>
</dbReference>
<dbReference type="GO" id="GO:0033389">
    <property type="term" value="P:putrescine biosynthetic process from arginine, via agmatine"/>
    <property type="evidence" value="ECO:0007669"/>
    <property type="project" value="TreeGrafter"/>
</dbReference>
<feature type="binding site" evidence="9">
    <location>
        <position position="176"/>
    </location>
    <ligand>
        <name>Mn(2+)</name>
        <dbReference type="ChEBI" id="CHEBI:29035"/>
        <label>1</label>
    </ligand>
</feature>
<dbReference type="GO" id="GO:0008783">
    <property type="term" value="F:agmatinase activity"/>
    <property type="evidence" value="ECO:0007669"/>
    <property type="project" value="TreeGrafter"/>
</dbReference>
<sequence>MRGIHYLSKLKAANIPPELLEKGQNRVIDASLTLIRERAKLKGELLRALGGVKASPTLLGVPLGHNSSFLQGPAFAPPRIREAIWCGSTNSSTEEGKELNDPRVLTDVGDVPVQEIRDCGVDDDRLMSVVSESVKLVMEEDPLRPLVLGGDHSISFPVVRAVSEKLGGPVDILHLDAHPDIYHCFEGNKYSHASSFARIMEGGYARRLLQVGIRSITKEGREQGKRFGKLGEGVKGVYISIDVDCLDPAFAPGVSHIEPGGLSFRDVLNNLHNLQADVVAADVVEFNPQRDTVDGMTGMVAAKLVRELAAKISK</sequence>
<comment type="similarity">
    <text evidence="2">Belongs to the arginase family. Agmatinase subfamily.</text>
</comment>
<keyword evidence="6 10" id="KW-0378">Hydrolase</keyword>
<evidence type="ECO:0000256" key="5">
    <source>
        <dbReference type="ARBA" id="ARBA00022723"/>
    </source>
</evidence>
<accession>A0A835JFP8</accession>
<evidence type="ECO:0000256" key="9">
    <source>
        <dbReference type="PIRSR" id="PIRSR036979-1"/>
    </source>
</evidence>
<comment type="catalytic activity">
    <reaction evidence="8">
        <text>L-arginine + H2O = urea + L-ornithine</text>
        <dbReference type="Rhea" id="RHEA:20569"/>
        <dbReference type="ChEBI" id="CHEBI:15377"/>
        <dbReference type="ChEBI" id="CHEBI:16199"/>
        <dbReference type="ChEBI" id="CHEBI:32682"/>
        <dbReference type="ChEBI" id="CHEBI:46911"/>
        <dbReference type="EC" id="3.5.3.1"/>
    </reaction>
</comment>
<evidence type="ECO:0000256" key="10">
    <source>
        <dbReference type="RuleBase" id="RU003684"/>
    </source>
</evidence>
<feature type="binding site" evidence="9">
    <location>
        <position position="242"/>
    </location>
    <ligand>
        <name>Mn(2+)</name>
        <dbReference type="ChEBI" id="CHEBI:29035"/>
        <label>1</label>
    </ligand>
</feature>
<evidence type="ECO:0000313" key="11">
    <source>
        <dbReference type="EMBL" id="KAF9668817.1"/>
    </source>
</evidence>
<feature type="binding site" evidence="9">
    <location>
        <position position="244"/>
    </location>
    <ligand>
        <name>Mn(2+)</name>
        <dbReference type="ChEBI" id="CHEBI:29035"/>
        <label>1</label>
    </ligand>
</feature>
<keyword evidence="4" id="KW-0056">Arginine metabolism</keyword>
<dbReference type="AlphaFoldDB" id="A0A835JFP8"/>
<evidence type="ECO:0000256" key="3">
    <source>
        <dbReference type="ARBA" id="ARBA00012168"/>
    </source>
</evidence>
<evidence type="ECO:0000313" key="12">
    <source>
        <dbReference type="Proteomes" id="UP000657918"/>
    </source>
</evidence>
<dbReference type="OrthoDB" id="288726at2759"/>
<comment type="caution">
    <text evidence="11">The sequence shown here is derived from an EMBL/GenBank/DDBJ whole genome shotgun (WGS) entry which is preliminary data.</text>
</comment>
<evidence type="ECO:0000256" key="6">
    <source>
        <dbReference type="ARBA" id="ARBA00022801"/>
    </source>
</evidence>
<dbReference type="PIRSF" id="PIRSF036979">
    <property type="entry name" value="Arginase"/>
    <property type="match status" value="1"/>
</dbReference>
<feature type="binding site" evidence="9">
    <location>
        <position position="180"/>
    </location>
    <ligand>
        <name>Mn(2+)</name>
        <dbReference type="ChEBI" id="CHEBI:29035"/>
        <label>1</label>
    </ligand>
</feature>
<dbReference type="SUPFAM" id="SSF52768">
    <property type="entry name" value="Arginase/deacetylase"/>
    <property type="match status" value="1"/>
</dbReference>
<dbReference type="Gene3D" id="3.40.800.10">
    <property type="entry name" value="Ureohydrolase domain"/>
    <property type="match status" value="1"/>
</dbReference>
<gene>
    <name evidence="11" type="ORF">SADUNF_Sadunf14G0042800</name>
</gene>
<dbReference type="EMBL" id="JADGMS010000014">
    <property type="protein sequence ID" value="KAF9668817.1"/>
    <property type="molecule type" value="Genomic_DNA"/>
</dbReference>
<dbReference type="InterPro" id="IPR020855">
    <property type="entry name" value="Ureohydrolase_Mn_BS"/>
</dbReference>
<dbReference type="EC" id="3.5.3.1" evidence="3"/>
<dbReference type="GO" id="GO:0004053">
    <property type="term" value="F:arginase activity"/>
    <property type="evidence" value="ECO:0007669"/>
    <property type="project" value="UniProtKB-EC"/>
</dbReference>
<keyword evidence="12" id="KW-1185">Reference proteome</keyword>
<comment type="cofactor">
    <cofactor evidence="9">
        <name>Mn(2+)</name>
        <dbReference type="ChEBI" id="CHEBI:29035"/>
    </cofactor>
    <text evidence="9">Binds 2 manganese ions per subunit.</text>
</comment>
<protein>
    <recommendedName>
        <fullName evidence="3">arginase</fullName>
        <ecNumber evidence="3">3.5.3.1</ecNumber>
    </recommendedName>
</protein>